<dbReference type="AlphaFoldDB" id="A0A4U1IZT1"/>
<gene>
    <name evidence="2" type="ORF">E8A74_35765</name>
</gene>
<feature type="transmembrane region" description="Helical" evidence="1">
    <location>
        <begin position="7"/>
        <end position="30"/>
    </location>
</feature>
<keyword evidence="1" id="KW-1133">Transmembrane helix</keyword>
<evidence type="ECO:0000313" key="3">
    <source>
        <dbReference type="Proteomes" id="UP000309215"/>
    </source>
</evidence>
<name>A0A4U1IZT1_9BACT</name>
<keyword evidence="1" id="KW-0812">Transmembrane</keyword>
<evidence type="ECO:0000256" key="1">
    <source>
        <dbReference type="SAM" id="Phobius"/>
    </source>
</evidence>
<keyword evidence="1" id="KW-0472">Membrane</keyword>
<reference evidence="2 3" key="1">
    <citation type="submission" date="2019-04" db="EMBL/GenBank/DDBJ databases">
        <authorList>
            <person name="Li Y."/>
            <person name="Wang J."/>
        </authorList>
    </citation>
    <scope>NUCLEOTIDE SEQUENCE [LARGE SCALE GENOMIC DNA]</scope>
    <source>
        <strain evidence="2 3">DSM 14668</strain>
    </source>
</reference>
<accession>A0A4U1IZT1</accession>
<dbReference type="RefSeq" id="WP_136933581.1">
    <property type="nucleotide sequence ID" value="NZ_SSMQ01000050.1"/>
</dbReference>
<sequence length="112" mass="12282">MKRAKRILKIVGLGLGVILGLVALFVAWNWKALSAFPSLPAGYEAKELCSCLFVEGRPQPDCEGFIRQTVVPIDGRAFDMEGKAVTVTALWNTRRAHYVSERFGCVIDGAGR</sequence>
<proteinExistence type="predicted"/>
<evidence type="ECO:0008006" key="4">
    <source>
        <dbReference type="Google" id="ProtNLM"/>
    </source>
</evidence>
<keyword evidence="3" id="KW-1185">Reference proteome</keyword>
<dbReference type="EMBL" id="SSMQ01000050">
    <property type="protein sequence ID" value="TKD00114.1"/>
    <property type="molecule type" value="Genomic_DNA"/>
</dbReference>
<dbReference type="Proteomes" id="UP000309215">
    <property type="component" value="Unassembled WGS sequence"/>
</dbReference>
<dbReference type="OrthoDB" id="7391866at2"/>
<comment type="caution">
    <text evidence="2">The sequence shown here is derived from an EMBL/GenBank/DDBJ whole genome shotgun (WGS) entry which is preliminary data.</text>
</comment>
<protein>
    <recommendedName>
        <fullName evidence="4">Amidase</fullName>
    </recommendedName>
</protein>
<organism evidence="2 3">
    <name type="scientific">Polyangium fumosum</name>
    <dbReference type="NCBI Taxonomy" id="889272"/>
    <lineage>
        <taxon>Bacteria</taxon>
        <taxon>Pseudomonadati</taxon>
        <taxon>Myxococcota</taxon>
        <taxon>Polyangia</taxon>
        <taxon>Polyangiales</taxon>
        <taxon>Polyangiaceae</taxon>
        <taxon>Polyangium</taxon>
    </lineage>
</organism>
<evidence type="ECO:0000313" key="2">
    <source>
        <dbReference type="EMBL" id="TKD00114.1"/>
    </source>
</evidence>